<keyword evidence="3" id="KW-1185">Reference proteome</keyword>
<gene>
    <name evidence="2" type="ORF">BDQ12DRAFT_683036</name>
</gene>
<proteinExistence type="predicted"/>
<protein>
    <submittedName>
        <fullName evidence="2">Uncharacterized protein</fullName>
    </submittedName>
</protein>
<organism evidence="2 3">
    <name type="scientific">Crucibulum laeve</name>
    <dbReference type="NCBI Taxonomy" id="68775"/>
    <lineage>
        <taxon>Eukaryota</taxon>
        <taxon>Fungi</taxon>
        <taxon>Dikarya</taxon>
        <taxon>Basidiomycota</taxon>
        <taxon>Agaricomycotina</taxon>
        <taxon>Agaricomycetes</taxon>
        <taxon>Agaricomycetidae</taxon>
        <taxon>Agaricales</taxon>
        <taxon>Agaricineae</taxon>
        <taxon>Nidulariaceae</taxon>
        <taxon>Crucibulum</taxon>
    </lineage>
</organism>
<accession>A0A5C3M058</accession>
<keyword evidence="1" id="KW-0472">Membrane</keyword>
<evidence type="ECO:0000313" key="2">
    <source>
        <dbReference type="EMBL" id="TFK38600.1"/>
    </source>
</evidence>
<evidence type="ECO:0000256" key="1">
    <source>
        <dbReference type="SAM" id="Phobius"/>
    </source>
</evidence>
<dbReference type="AlphaFoldDB" id="A0A5C3M058"/>
<evidence type="ECO:0000313" key="3">
    <source>
        <dbReference type="Proteomes" id="UP000308652"/>
    </source>
</evidence>
<name>A0A5C3M058_9AGAR</name>
<keyword evidence="1" id="KW-1133">Transmembrane helix</keyword>
<keyword evidence="1" id="KW-0812">Transmembrane</keyword>
<sequence length="98" mass="11642">MITSSLKMHCSHKIISMFHSVFFQVIYPFIEYPLLFTQSYLTTLHRIRALEVTCYDQYIGTDTICSVVPGYYCHLSPARHYSQSFLRTFEAWLEPRYT</sequence>
<reference evidence="2 3" key="1">
    <citation type="journal article" date="2019" name="Nat. Ecol. Evol.">
        <title>Megaphylogeny resolves global patterns of mushroom evolution.</title>
        <authorList>
            <person name="Varga T."/>
            <person name="Krizsan K."/>
            <person name="Foldi C."/>
            <person name="Dima B."/>
            <person name="Sanchez-Garcia M."/>
            <person name="Sanchez-Ramirez S."/>
            <person name="Szollosi G.J."/>
            <person name="Szarkandi J.G."/>
            <person name="Papp V."/>
            <person name="Albert L."/>
            <person name="Andreopoulos W."/>
            <person name="Angelini C."/>
            <person name="Antonin V."/>
            <person name="Barry K.W."/>
            <person name="Bougher N.L."/>
            <person name="Buchanan P."/>
            <person name="Buyck B."/>
            <person name="Bense V."/>
            <person name="Catcheside P."/>
            <person name="Chovatia M."/>
            <person name="Cooper J."/>
            <person name="Damon W."/>
            <person name="Desjardin D."/>
            <person name="Finy P."/>
            <person name="Geml J."/>
            <person name="Haridas S."/>
            <person name="Hughes K."/>
            <person name="Justo A."/>
            <person name="Karasinski D."/>
            <person name="Kautmanova I."/>
            <person name="Kiss B."/>
            <person name="Kocsube S."/>
            <person name="Kotiranta H."/>
            <person name="LaButti K.M."/>
            <person name="Lechner B.E."/>
            <person name="Liimatainen K."/>
            <person name="Lipzen A."/>
            <person name="Lukacs Z."/>
            <person name="Mihaltcheva S."/>
            <person name="Morgado L.N."/>
            <person name="Niskanen T."/>
            <person name="Noordeloos M.E."/>
            <person name="Ohm R.A."/>
            <person name="Ortiz-Santana B."/>
            <person name="Ovrebo C."/>
            <person name="Racz N."/>
            <person name="Riley R."/>
            <person name="Savchenko A."/>
            <person name="Shiryaev A."/>
            <person name="Soop K."/>
            <person name="Spirin V."/>
            <person name="Szebenyi C."/>
            <person name="Tomsovsky M."/>
            <person name="Tulloss R.E."/>
            <person name="Uehling J."/>
            <person name="Grigoriev I.V."/>
            <person name="Vagvolgyi C."/>
            <person name="Papp T."/>
            <person name="Martin F.M."/>
            <person name="Miettinen O."/>
            <person name="Hibbett D.S."/>
            <person name="Nagy L.G."/>
        </authorList>
    </citation>
    <scope>NUCLEOTIDE SEQUENCE [LARGE SCALE GENOMIC DNA]</scope>
    <source>
        <strain evidence="2 3">CBS 166.37</strain>
    </source>
</reference>
<dbReference type="Proteomes" id="UP000308652">
    <property type="component" value="Unassembled WGS sequence"/>
</dbReference>
<feature type="transmembrane region" description="Helical" evidence="1">
    <location>
        <begin position="12"/>
        <end position="30"/>
    </location>
</feature>
<dbReference type="EMBL" id="ML213602">
    <property type="protein sequence ID" value="TFK38600.1"/>
    <property type="molecule type" value="Genomic_DNA"/>
</dbReference>